<keyword evidence="3" id="KW-1185">Reference proteome</keyword>
<protein>
    <submittedName>
        <fullName evidence="2">Uncharacterized protein</fullName>
    </submittedName>
</protein>
<reference evidence="2 3" key="1">
    <citation type="journal article" date="2019" name="Sci. Rep.">
        <title>Orb-weaving spider Araneus ventricosus genome elucidates the spidroin gene catalogue.</title>
        <authorList>
            <person name="Kono N."/>
            <person name="Nakamura H."/>
            <person name="Ohtoshi R."/>
            <person name="Moran D.A.P."/>
            <person name="Shinohara A."/>
            <person name="Yoshida Y."/>
            <person name="Fujiwara M."/>
            <person name="Mori M."/>
            <person name="Tomita M."/>
            <person name="Arakawa K."/>
        </authorList>
    </citation>
    <scope>NUCLEOTIDE SEQUENCE [LARGE SCALE GENOMIC DNA]</scope>
</reference>
<feature type="region of interest" description="Disordered" evidence="1">
    <location>
        <begin position="118"/>
        <end position="142"/>
    </location>
</feature>
<evidence type="ECO:0000256" key="1">
    <source>
        <dbReference type="SAM" id="MobiDB-lite"/>
    </source>
</evidence>
<proteinExistence type="predicted"/>
<comment type="caution">
    <text evidence="2">The sequence shown here is derived from an EMBL/GenBank/DDBJ whole genome shotgun (WGS) entry which is preliminary data.</text>
</comment>
<name>A0A4Y2D7L7_ARAVE</name>
<evidence type="ECO:0000313" key="3">
    <source>
        <dbReference type="Proteomes" id="UP000499080"/>
    </source>
</evidence>
<dbReference type="Proteomes" id="UP000499080">
    <property type="component" value="Unassembled WGS sequence"/>
</dbReference>
<evidence type="ECO:0000313" key="2">
    <source>
        <dbReference type="EMBL" id="GBM12076.1"/>
    </source>
</evidence>
<accession>A0A4Y2D7L7</accession>
<dbReference type="EMBL" id="BGPR01000308">
    <property type="protein sequence ID" value="GBM12076.1"/>
    <property type="molecule type" value="Genomic_DNA"/>
</dbReference>
<dbReference type="AlphaFoldDB" id="A0A4Y2D7L7"/>
<organism evidence="2 3">
    <name type="scientific">Araneus ventricosus</name>
    <name type="common">Orbweaver spider</name>
    <name type="synonym">Epeira ventricosa</name>
    <dbReference type="NCBI Taxonomy" id="182803"/>
    <lineage>
        <taxon>Eukaryota</taxon>
        <taxon>Metazoa</taxon>
        <taxon>Ecdysozoa</taxon>
        <taxon>Arthropoda</taxon>
        <taxon>Chelicerata</taxon>
        <taxon>Arachnida</taxon>
        <taxon>Araneae</taxon>
        <taxon>Araneomorphae</taxon>
        <taxon>Entelegynae</taxon>
        <taxon>Araneoidea</taxon>
        <taxon>Araneidae</taxon>
        <taxon>Araneus</taxon>
    </lineage>
</organism>
<feature type="compositionally biased region" description="Polar residues" evidence="1">
    <location>
        <begin position="118"/>
        <end position="131"/>
    </location>
</feature>
<sequence length="142" mass="15609">MPLSSCKHDFSKTERGKWMKSCMSSLQPNFIALSNFGLNPSTGNLSVCLFIGVHVNIIVAACSDHGYNDQSVAAIKITWNRSPVSKHIENPPVIVINISLVENGFDEMTPQITRTKTMKRNTISPRNSASPSCFKKNSPVPC</sequence>
<gene>
    <name evidence="2" type="ORF">AVEN_245476_1</name>
</gene>